<feature type="region of interest" description="Disordered" evidence="1">
    <location>
        <begin position="429"/>
        <end position="452"/>
    </location>
</feature>
<organism evidence="2 3">
    <name type="scientific">Aspergillus oryzae</name>
    <name type="common">Yellow koji mold</name>
    <dbReference type="NCBI Taxonomy" id="5062"/>
    <lineage>
        <taxon>Eukaryota</taxon>
        <taxon>Fungi</taxon>
        <taxon>Dikarya</taxon>
        <taxon>Ascomycota</taxon>
        <taxon>Pezizomycotina</taxon>
        <taxon>Eurotiomycetes</taxon>
        <taxon>Eurotiomycetidae</taxon>
        <taxon>Eurotiales</taxon>
        <taxon>Aspergillaceae</taxon>
        <taxon>Aspergillus</taxon>
        <taxon>Aspergillus subgen. Circumdati</taxon>
    </lineage>
</organism>
<gene>
    <name evidence="2" type="ORF">Aory04_000222900</name>
</gene>
<feature type="compositionally biased region" description="Polar residues" evidence="1">
    <location>
        <begin position="443"/>
        <end position="452"/>
    </location>
</feature>
<evidence type="ECO:0000256" key="1">
    <source>
        <dbReference type="SAM" id="MobiDB-lite"/>
    </source>
</evidence>
<feature type="region of interest" description="Disordered" evidence="1">
    <location>
        <begin position="1"/>
        <end position="62"/>
    </location>
</feature>
<dbReference type="InterPro" id="IPR011011">
    <property type="entry name" value="Znf_FYVE_PHD"/>
</dbReference>
<dbReference type="AlphaFoldDB" id="A0AAN4YF59"/>
<protein>
    <submittedName>
        <fullName evidence="2">Unnamed protein product</fullName>
    </submittedName>
</protein>
<dbReference type="SUPFAM" id="SSF57903">
    <property type="entry name" value="FYVE/PHD zinc finger"/>
    <property type="match status" value="1"/>
</dbReference>
<evidence type="ECO:0000313" key="2">
    <source>
        <dbReference type="EMBL" id="GMG25115.1"/>
    </source>
</evidence>
<dbReference type="Proteomes" id="UP001165205">
    <property type="component" value="Unassembled WGS sequence"/>
</dbReference>
<name>A0AAN4YF59_ASPOZ</name>
<feature type="compositionally biased region" description="Low complexity" evidence="1">
    <location>
        <begin position="8"/>
        <end position="23"/>
    </location>
</feature>
<accession>A0AAN4YF59</accession>
<proteinExistence type="predicted"/>
<reference evidence="2" key="1">
    <citation type="submission" date="2023-04" db="EMBL/GenBank/DDBJ databases">
        <title>Aspergillus oryzae NBRC 4228.</title>
        <authorList>
            <person name="Ichikawa N."/>
            <person name="Sato H."/>
            <person name="Tonouchi N."/>
        </authorList>
    </citation>
    <scope>NUCLEOTIDE SEQUENCE</scope>
    <source>
        <strain evidence="2">NBRC 4228</strain>
    </source>
</reference>
<feature type="region of interest" description="Disordered" evidence="1">
    <location>
        <begin position="141"/>
        <end position="177"/>
    </location>
</feature>
<feature type="compositionally biased region" description="Low complexity" evidence="1">
    <location>
        <begin position="32"/>
        <end position="55"/>
    </location>
</feature>
<sequence length="452" mass="50110">MRTVLRKSSSSKSESASNSQETSGQASPTNSKTTAPAKATAAPKTTTAPAKDTTANSGPEPTVFKHWGAIQEEKARALFAKYGLTLEPGEWRSTTDIEVQRVAKPIRMRVRRTCHRCQTTFGIDKLCTNCQHVRCKKCPRYPPHKSSHDHQTESALQTILSQKGKEPAGAPRKVKEPPLTLPSLRELQTHPVQEVSSRTVCDSLFPLSSDGSDILLTTSRAKLDKYPDGYPGDAEPPAEPPARTWKKPRLRVRYTCHKCSTMYRSGEKTCANCGQEKCSETIRDPYVMASNPFTMDVRYLLTSPQTQETKTRTRPGGSETGGRAIESYAQRWLGMQFGGVTSFKRLAWFHEFSFHYSNTTSVHSFPTTIPFDTVEQAHQGTAPCQSSFGNTTQVSPYRMFAYHKTVGLSIFLTSTDQLLAKLTRVQPTVSSPKKTKKPLDSTGPVNKTLNLL</sequence>
<comment type="caution">
    <text evidence="2">The sequence shown here is derived from an EMBL/GenBank/DDBJ whole genome shotgun (WGS) entry which is preliminary data.</text>
</comment>
<dbReference type="EMBL" id="BSYA01000016">
    <property type="protein sequence ID" value="GMG25115.1"/>
    <property type="molecule type" value="Genomic_DNA"/>
</dbReference>
<evidence type="ECO:0000313" key="3">
    <source>
        <dbReference type="Proteomes" id="UP001165205"/>
    </source>
</evidence>